<dbReference type="GO" id="GO:0030170">
    <property type="term" value="F:pyridoxal phosphate binding"/>
    <property type="evidence" value="ECO:0007669"/>
    <property type="project" value="InterPro"/>
</dbReference>
<dbReference type="InterPro" id="IPR004839">
    <property type="entry name" value="Aminotransferase_I/II_large"/>
</dbReference>
<dbReference type="EMBL" id="AP018131">
    <property type="protein sequence ID" value="BBA47766.1"/>
    <property type="molecule type" value="Genomic_DNA"/>
</dbReference>
<dbReference type="Gene3D" id="3.40.640.10">
    <property type="entry name" value="Type I PLP-dependent aspartate aminotransferase-like (Major domain)"/>
    <property type="match status" value="1"/>
</dbReference>
<evidence type="ECO:0000256" key="1">
    <source>
        <dbReference type="ARBA" id="ARBA00001933"/>
    </source>
</evidence>
<evidence type="ECO:0000256" key="4">
    <source>
        <dbReference type="ARBA" id="ARBA00022679"/>
    </source>
</evidence>
<dbReference type="InterPro" id="IPR015424">
    <property type="entry name" value="PyrdxlP-dep_Trfase"/>
</dbReference>
<dbReference type="InterPro" id="IPR004838">
    <property type="entry name" value="NHTrfase_class1_PyrdxlP-BS"/>
</dbReference>
<dbReference type="EC" id="2.6.1.-" evidence="6"/>
<evidence type="ECO:0000313" key="9">
    <source>
        <dbReference type="Proteomes" id="UP000262177"/>
    </source>
</evidence>
<dbReference type="SUPFAM" id="SSF53383">
    <property type="entry name" value="PLP-dependent transferases"/>
    <property type="match status" value="1"/>
</dbReference>
<reference evidence="8 9" key="1">
    <citation type="journal article" date="2017" name="Biosci. Biotechnol. Biochem.">
        <title>Identification and characterization of a sulfoglycosidase from Bifidobacterium bifidum implicated in mucin glycan utilization.</title>
        <authorList>
            <person name="Katoh T."/>
            <person name="Maeshibu T."/>
            <person name="Kikkawa K."/>
            <person name="Gotoh A."/>
            <person name="Tomabechi Y."/>
            <person name="Nakamura M."/>
            <person name="Liao W.-H."/>
            <person name="Yamaguchi M."/>
            <person name="Ashida H."/>
            <person name="Yamamoto K."/>
            <person name="Katayama T."/>
        </authorList>
    </citation>
    <scope>NUCLEOTIDE SEQUENCE [LARGE SCALE GENOMIC DNA]</scope>
    <source>
        <strain evidence="8 9">JCM 7004</strain>
    </source>
</reference>
<dbReference type="Proteomes" id="UP000262177">
    <property type="component" value="Chromosome"/>
</dbReference>
<name>A0A286TBS9_BIFBI</name>
<evidence type="ECO:0000256" key="5">
    <source>
        <dbReference type="ARBA" id="ARBA00022898"/>
    </source>
</evidence>
<comment type="cofactor">
    <cofactor evidence="1 6">
        <name>pyridoxal 5'-phosphate</name>
        <dbReference type="ChEBI" id="CHEBI:597326"/>
    </cofactor>
</comment>
<evidence type="ECO:0000256" key="6">
    <source>
        <dbReference type="RuleBase" id="RU000481"/>
    </source>
</evidence>
<evidence type="ECO:0000313" key="8">
    <source>
        <dbReference type="EMBL" id="BBA47766.1"/>
    </source>
</evidence>
<dbReference type="CDD" id="cd00609">
    <property type="entry name" value="AAT_like"/>
    <property type="match status" value="1"/>
</dbReference>
<organism evidence="8 9">
    <name type="scientific">Bifidobacterium bifidum LMG 13195</name>
    <dbReference type="NCBI Taxonomy" id="1207542"/>
    <lineage>
        <taxon>Bacteria</taxon>
        <taxon>Bacillati</taxon>
        <taxon>Actinomycetota</taxon>
        <taxon>Actinomycetes</taxon>
        <taxon>Bifidobacteriales</taxon>
        <taxon>Bifidobacteriaceae</taxon>
        <taxon>Bifidobacterium</taxon>
    </lineage>
</organism>
<evidence type="ECO:0000256" key="2">
    <source>
        <dbReference type="ARBA" id="ARBA00007441"/>
    </source>
</evidence>
<protein>
    <recommendedName>
        <fullName evidence="6">Aminotransferase</fullName>
        <ecNumber evidence="6">2.6.1.-</ecNumber>
    </recommendedName>
</protein>
<keyword evidence="4 6" id="KW-0808">Transferase</keyword>
<dbReference type="InterPro" id="IPR050596">
    <property type="entry name" value="AspAT/PAT-like"/>
</dbReference>
<keyword evidence="3 6" id="KW-0032">Aminotransferase</keyword>
<accession>A0A286TBS9</accession>
<dbReference type="PANTHER" id="PTHR46383:SF3">
    <property type="entry name" value="ASPARTATE AMINOTRANSFERASE-RELATED"/>
    <property type="match status" value="1"/>
</dbReference>
<dbReference type="InterPro" id="IPR015421">
    <property type="entry name" value="PyrdxlP-dep_Trfase_major"/>
</dbReference>
<dbReference type="PANTHER" id="PTHR46383">
    <property type="entry name" value="ASPARTATE AMINOTRANSFERASE"/>
    <property type="match status" value="1"/>
</dbReference>
<keyword evidence="5" id="KW-0663">Pyridoxal phosphate</keyword>
<dbReference type="GO" id="GO:0006520">
    <property type="term" value="P:amino acid metabolic process"/>
    <property type="evidence" value="ECO:0007669"/>
    <property type="project" value="InterPro"/>
</dbReference>
<comment type="similarity">
    <text evidence="2 6">Belongs to the class-I pyridoxal-phosphate-dependent aminotransferase family.</text>
</comment>
<dbReference type="GO" id="GO:0008483">
    <property type="term" value="F:transaminase activity"/>
    <property type="evidence" value="ECO:0007669"/>
    <property type="project" value="UniProtKB-KW"/>
</dbReference>
<evidence type="ECO:0000256" key="3">
    <source>
        <dbReference type="ARBA" id="ARBA00022576"/>
    </source>
</evidence>
<proteinExistence type="inferred from homology"/>
<dbReference type="AlphaFoldDB" id="A0A286TBS9"/>
<gene>
    <name evidence="8" type="ORF">BBJK_01088</name>
</gene>
<dbReference type="PRINTS" id="PR00753">
    <property type="entry name" value="ACCSYNTHASE"/>
</dbReference>
<dbReference type="Pfam" id="PF00155">
    <property type="entry name" value="Aminotran_1_2"/>
    <property type="match status" value="1"/>
</dbReference>
<sequence>MSMPALSQHSLSVPRSGIRDVFDRVEHVPDAISLCVGEPSATAAPHIVEAACRSIREGHTTYTNVLGIEPFREAVAAYSEKVKGLRYDVDTEIQAVDGATIGLFLAMKALLDAGDEVILPSPYFTSYDAEALMCGGVPVPVALKPEHQMRLNADDIEAAITPRTKAVLLNSPGNPSGAVTPLSELERIADVCIRHDIWAISDEVYHPFVFDGSASIAPSIAAIDGMHERTVVVESLSKTFAMTGWRIGYLLAPSR</sequence>
<feature type="domain" description="Aminotransferase class I/classII large" evidence="7">
    <location>
        <begin position="30"/>
        <end position="254"/>
    </location>
</feature>
<evidence type="ECO:0000259" key="7">
    <source>
        <dbReference type="Pfam" id="PF00155"/>
    </source>
</evidence>
<dbReference type="PROSITE" id="PS00105">
    <property type="entry name" value="AA_TRANSFER_CLASS_1"/>
    <property type="match status" value="1"/>
</dbReference>